<comment type="similarity">
    <text evidence="3">Belongs to the NOP16 family.</text>
</comment>
<dbReference type="AlphaFoldDB" id="A0A9N9GVH2"/>
<evidence type="ECO:0000313" key="7">
    <source>
        <dbReference type="Proteomes" id="UP000789508"/>
    </source>
</evidence>
<dbReference type="Pfam" id="PF09420">
    <property type="entry name" value="Nop16"/>
    <property type="match status" value="1"/>
</dbReference>
<comment type="subcellular location">
    <subcellularLocation>
        <location evidence="2">Nucleus</location>
        <location evidence="2">Nucleolus</location>
    </subcellularLocation>
</comment>
<proteinExistence type="inferred from homology"/>
<protein>
    <recommendedName>
        <fullName evidence="4">Nucleolar protein 16</fullName>
    </recommendedName>
</protein>
<dbReference type="OrthoDB" id="285729at2759"/>
<sequence>IDLKGNHIIAQNWDTKATLRQNYLRLGLMPSLNGVKGGTEKLYPDSSSQQEEEANIEQLKKTLGPNEGIIERDKDGNVINVIIGRTREEEEEEVFDGEVEPVPPKTDVVRALEAQAANGYTRKTYQADGEIAFVRECIAKYGDNYEAMFRDIKLNTHQHTANQIRKKCERYLKSVSSPSSMSIE</sequence>
<evidence type="ECO:0000256" key="1">
    <source>
        <dbReference type="ARBA" id="ARBA00002889"/>
    </source>
</evidence>
<name>A0A9N9GVH2_9GLOM</name>
<evidence type="ECO:0000256" key="5">
    <source>
        <dbReference type="ARBA" id="ARBA00023242"/>
    </source>
</evidence>
<accession>A0A9N9GVH2</accession>
<dbReference type="Proteomes" id="UP000789508">
    <property type="component" value="Unassembled WGS sequence"/>
</dbReference>
<comment type="caution">
    <text evidence="6">The sequence shown here is derived from an EMBL/GenBank/DDBJ whole genome shotgun (WGS) entry which is preliminary data.</text>
</comment>
<keyword evidence="7" id="KW-1185">Reference proteome</keyword>
<organism evidence="6 7">
    <name type="scientific">Ambispora leptoticha</name>
    <dbReference type="NCBI Taxonomy" id="144679"/>
    <lineage>
        <taxon>Eukaryota</taxon>
        <taxon>Fungi</taxon>
        <taxon>Fungi incertae sedis</taxon>
        <taxon>Mucoromycota</taxon>
        <taxon>Glomeromycotina</taxon>
        <taxon>Glomeromycetes</taxon>
        <taxon>Archaeosporales</taxon>
        <taxon>Ambisporaceae</taxon>
        <taxon>Ambispora</taxon>
    </lineage>
</organism>
<evidence type="ECO:0000256" key="2">
    <source>
        <dbReference type="ARBA" id="ARBA00004604"/>
    </source>
</evidence>
<evidence type="ECO:0000313" key="6">
    <source>
        <dbReference type="EMBL" id="CAG8637350.1"/>
    </source>
</evidence>
<dbReference type="PANTHER" id="PTHR13243">
    <property type="entry name" value="HSPC111 PROTEIN-RELATED"/>
    <property type="match status" value="1"/>
</dbReference>
<comment type="function">
    <text evidence="1">Involved in the biogenesis of the 60S ribosomal subunit.</text>
</comment>
<dbReference type="InterPro" id="IPR019002">
    <property type="entry name" value="Ribosome_biogenesis_Nop16"/>
</dbReference>
<dbReference type="GO" id="GO:0005730">
    <property type="term" value="C:nucleolus"/>
    <property type="evidence" value="ECO:0007669"/>
    <property type="project" value="UniProtKB-SubCell"/>
</dbReference>
<dbReference type="PANTHER" id="PTHR13243:SF1">
    <property type="entry name" value="NUCLEOLAR PROTEIN 16"/>
    <property type="match status" value="1"/>
</dbReference>
<dbReference type="GO" id="GO:0042273">
    <property type="term" value="P:ribosomal large subunit biogenesis"/>
    <property type="evidence" value="ECO:0007669"/>
    <property type="project" value="TreeGrafter"/>
</dbReference>
<evidence type="ECO:0000256" key="4">
    <source>
        <dbReference type="ARBA" id="ARBA00015522"/>
    </source>
</evidence>
<keyword evidence="5" id="KW-0539">Nucleus</keyword>
<evidence type="ECO:0000256" key="3">
    <source>
        <dbReference type="ARBA" id="ARBA00008479"/>
    </source>
</evidence>
<gene>
    <name evidence="6" type="ORF">ALEPTO_LOCUS9587</name>
</gene>
<reference evidence="6" key="1">
    <citation type="submission" date="2021-06" db="EMBL/GenBank/DDBJ databases">
        <authorList>
            <person name="Kallberg Y."/>
            <person name="Tangrot J."/>
            <person name="Rosling A."/>
        </authorList>
    </citation>
    <scope>NUCLEOTIDE SEQUENCE</scope>
    <source>
        <strain evidence="6">FL130A</strain>
    </source>
</reference>
<feature type="non-terminal residue" evidence="6">
    <location>
        <position position="184"/>
    </location>
</feature>
<dbReference type="EMBL" id="CAJVPS010007719">
    <property type="protein sequence ID" value="CAG8637350.1"/>
    <property type="molecule type" value="Genomic_DNA"/>
</dbReference>